<dbReference type="PANTHER" id="PTHR43023:SF3">
    <property type="entry name" value="PROTEIN TRIGALACTOSYLDIACYLGLYCEROL 3, CHLOROPLASTIC"/>
    <property type="match status" value="1"/>
</dbReference>
<dbReference type="InterPro" id="IPR017871">
    <property type="entry name" value="ABC_transporter-like_CS"/>
</dbReference>
<evidence type="ECO:0000256" key="2">
    <source>
        <dbReference type="ARBA" id="ARBA00022741"/>
    </source>
</evidence>
<dbReference type="GO" id="GO:0005524">
    <property type="term" value="F:ATP binding"/>
    <property type="evidence" value="ECO:0007669"/>
    <property type="project" value="UniProtKB-KW"/>
</dbReference>
<dbReference type="EMBL" id="DSHW01000131">
    <property type="protein sequence ID" value="HEQ88118.1"/>
    <property type="molecule type" value="Genomic_DNA"/>
</dbReference>
<reference evidence="6" key="1">
    <citation type="journal article" date="2020" name="mSystems">
        <title>Genome- and Community-Level Interaction Insights into Carbon Utilization and Element Cycling Functions of Hydrothermarchaeota in Hydrothermal Sediment.</title>
        <authorList>
            <person name="Zhou Z."/>
            <person name="Liu Y."/>
            <person name="Xu W."/>
            <person name="Pan J."/>
            <person name="Luo Z.H."/>
            <person name="Li M."/>
        </authorList>
    </citation>
    <scope>NUCLEOTIDE SEQUENCE [LARGE SCALE GENOMIC DNA]</scope>
    <source>
        <strain evidence="5">SpSt-186</strain>
        <strain evidence="6">SpSt-299</strain>
    </source>
</reference>
<comment type="caution">
    <text evidence="6">The sequence shown here is derived from an EMBL/GenBank/DDBJ whole genome shotgun (WGS) entry which is preliminary data.</text>
</comment>
<evidence type="ECO:0000313" key="6">
    <source>
        <dbReference type="EMBL" id="HET47111.1"/>
    </source>
</evidence>
<gene>
    <name evidence="5" type="ORF">ENP06_01760</name>
    <name evidence="6" type="ORF">ENQ31_02975</name>
</gene>
<protein>
    <submittedName>
        <fullName evidence="6">ATP-binding cassette domain-containing protein</fullName>
    </submittedName>
</protein>
<proteinExistence type="predicted"/>
<keyword evidence="2" id="KW-0547">Nucleotide-binding</keyword>
<keyword evidence="3 6" id="KW-0067">ATP-binding</keyword>
<evidence type="ECO:0000256" key="3">
    <source>
        <dbReference type="ARBA" id="ARBA00022840"/>
    </source>
</evidence>
<evidence type="ECO:0000313" key="5">
    <source>
        <dbReference type="EMBL" id="HEQ88118.1"/>
    </source>
</evidence>
<dbReference type="SMART" id="SM00382">
    <property type="entry name" value="AAA"/>
    <property type="match status" value="1"/>
</dbReference>
<evidence type="ECO:0000259" key="4">
    <source>
        <dbReference type="PROSITE" id="PS50893"/>
    </source>
</evidence>
<dbReference type="InterPro" id="IPR003439">
    <property type="entry name" value="ABC_transporter-like_ATP-bd"/>
</dbReference>
<accession>A0A7C2S945</accession>
<dbReference type="Pfam" id="PF00005">
    <property type="entry name" value="ABC_tran"/>
    <property type="match status" value="1"/>
</dbReference>
<dbReference type="PANTHER" id="PTHR43023">
    <property type="entry name" value="PROTEIN TRIGALACTOSYLDIACYLGLYCEROL 3, CHLOROPLASTIC"/>
    <property type="match status" value="1"/>
</dbReference>
<keyword evidence="1" id="KW-0813">Transport</keyword>
<name>A0A7C2S945_9BACT</name>
<dbReference type="EMBL" id="DSMR01000213">
    <property type="protein sequence ID" value="HET47111.1"/>
    <property type="molecule type" value="Genomic_DNA"/>
</dbReference>
<dbReference type="GO" id="GO:0016887">
    <property type="term" value="F:ATP hydrolysis activity"/>
    <property type="evidence" value="ECO:0007669"/>
    <property type="project" value="InterPro"/>
</dbReference>
<dbReference type="AlphaFoldDB" id="A0A7C2S945"/>
<dbReference type="InterPro" id="IPR027417">
    <property type="entry name" value="P-loop_NTPase"/>
</dbReference>
<dbReference type="PROSITE" id="PS00211">
    <property type="entry name" value="ABC_TRANSPORTER_1"/>
    <property type="match status" value="1"/>
</dbReference>
<dbReference type="SUPFAM" id="SSF52540">
    <property type="entry name" value="P-loop containing nucleoside triphosphate hydrolases"/>
    <property type="match status" value="1"/>
</dbReference>
<dbReference type="Gene3D" id="3.40.50.300">
    <property type="entry name" value="P-loop containing nucleotide triphosphate hydrolases"/>
    <property type="match status" value="1"/>
</dbReference>
<organism evidence="6">
    <name type="scientific">Thermoanaerobaculum aquaticum</name>
    <dbReference type="NCBI Taxonomy" id="1312852"/>
    <lineage>
        <taxon>Bacteria</taxon>
        <taxon>Pseudomonadati</taxon>
        <taxon>Acidobacteriota</taxon>
        <taxon>Thermoanaerobaculia</taxon>
        <taxon>Thermoanaerobaculales</taxon>
        <taxon>Thermoanaerobaculaceae</taxon>
        <taxon>Thermoanaerobaculum</taxon>
    </lineage>
</organism>
<evidence type="ECO:0000256" key="1">
    <source>
        <dbReference type="ARBA" id="ARBA00022448"/>
    </source>
</evidence>
<feature type="domain" description="ABC transporter" evidence="4">
    <location>
        <begin position="10"/>
        <end position="246"/>
    </location>
</feature>
<sequence>MSVQTPEIAIRVANVHKAFGSKKVLNGISLELACGKLLVVLGSSGSGKSVFLKHLNGLLQPDAGEVEVLGEKVSGRPEAELIPLRRKVSYIFQQGALFDSLTVGENVAFPLLEHTSLSRAEIRDKVAHLLARVGLGGTENLMPSELSGGMRKRVALARGLALDPQVILYDEPTAGLDPLTGEAITELIRDVAGETCATSVVVTHDLLVAKSLGGTLAYLSQGLFSFLGSIEEAAKESGELARFLRAGGLYVGA</sequence>
<dbReference type="InterPro" id="IPR003593">
    <property type="entry name" value="AAA+_ATPase"/>
</dbReference>
<dbReference type="PROSITE" id="PS50893">
    <property type="entry name" value="ABC_TRANSPORTER_2"/>
    <property type="match status" value="1"/>
</dbReference>